<comment type="similarity">
    <text evidence="1">Belongs to the protein kinase superfamily. STE Ser/Thr protein kinase family. MAP kinase kinase kinase subfamily.</text>
</comment>
<keyword evidence="6 10" id="KW-0067">ATP-binding</keyword>
<dbReference type="InterPro" id="IPR011009">
    <property type="entry name" value="Kinase-like_dom_sf"/>
</dbReference>
<accession>A0A835SXI3</accession>
<keyword evidence="14" id="KW-1185">Reference proteome</keyword>
<dbReference type="Pfam" id="PF00069">
    <property type="entry name" value="Pkinase"/>
    <property type="match status" value="1"/>
</dbReference>
<feature type="compositionally biased region" description="Low complexity" evidence="11">
    <location>
        <begin position="648"/>
        <end position="665"/>
    </location>
</feature>
<evidence type="ECO:0000256" key="3">
    <source>
        <dbReference type="ARBA" id="ARBA00022679"/>
    </source>
</evidence>
<feature type="compositionally biased region" description="Low complexity" evidence="11">
    <location>
        <begin position="1235"/>
        <end position="1249"/>
    </location>
</feature>
<organism evidence="13 14">
    <name type="scientific">Chlamydomonas incerta</name>
    <dbReference type="NCBI Taxonomy" id="51695"/>
    <lineage>
        <taxon>Eukaryota</taxon>
        <taxon>Viridiplantae</taxon>
        <taxon>Chlorophyta</taxon>
        <taxon>core chlorophytes</taxon>
        <taxon>Chlorophyceae</taxon>
        <taxon>CS clade</taxon>
        <taxon>Chlamydomonadales</taxon>
        <taxon>Chlamydomonadaceae</taxon>
        <taxon>Chlamydomonas</taxon>
    </lineage>
</organism>
<feature type="region of interest" description="Disordered" evidence="11">
    <location>
        <begin position="1155"/>
        <end position="1251"/>
    </location>
</feature>
<protein>
    <recommendedName>
        <fullName evidence="2">mitogen-activated protein kinase kinase kinase</fullName>
        <ecNumber evidence="2">2.7.11.25</ecNumber>
    </recommendedName>
</protein>
<feature type="repeat" description="ANK" evidence="9">
    <location>
        <begin position="585"/>
        <end position="617"/>
    </location>
</feature>
<dbReference type="EMBL" id="JAEHOC010000023">
    <property type="protein sequence ID" value="KAG2431793.1"/>
    <property type="molecule type" value="Genomic_DNA"/>
</dbReference>
<feature type="compositionally biased region" description="Gly residues" evidence="11">
    <location>
        <begin position="840"/>
        <end position="857"/>
    </location>
</feature>
<dbReference type="Gene3D" id="1.25.40.20">
    <property type="entry name" value="Ankyrin repeat-containing domain"/>
    <property type="match status" value="1"/>
</dbReference>
<evidence type="ECO:0000256" key="1">
    <source>
        <dbReference type="ARBA" id="ARBA00006529"/>
    </source>
</evidence>
<dbReference type="SMART" id="SM00220">
    <property type="entry name" value="S_TKc"/>
    <property type="match status" value="1"/>
</dbReference>
<feature type="region of interest" description="Disordered" evidence="11">
    <location>
        <begin position="217"/>
        <end position="407"/>
    </location>
</feature>
<evidence type="ECO:0000256" key="4">
    <source>
        <dbReference type="ARBA" id="ARBA00022741"/>
    </source>
</evidence>
<dbReference type="GO" id="GO:0004709">
    <property type="term" value="F:MAP kinase kinase kinase activity"/>
    <property type="evidence" value="ECO:0007669"/>
    <property type="project" value="UniProtKB-EC"/>
</dbReference>
<dbReference type="InterPro" id="IPR050538">
    <property type="entry name" value="MAP_kinase_kinase_kinase"/>
</dbReference>
<dbReference type="InterPro" id="IPR017441">
    <property type="entry name" value="Protein_kinase_ATP_BS"/>
</dbReference>
<evidence type="ECO:0000256" key="7">
    <source>
        <dbReference type="ARBA" id="ARBA00047559"/>
    </source>
</evidence>
<feature type="region of interest" description="Disordered" evidence="11">
    <location>
        <begin position="910"/>
        <end position="969"/>
    </location>
</feature>
<dbReference type="FunFam" id="3.30.200.20:FF:000387">
    <property type="entry name" value="Serine/threonine-protein kinase STE11"/>
    <property type="match status" value="1"/>
</dbReference>
<dbReference type="SUPFAM" id="SSF56112">
    <property type="entry name" value="Protein kinase-like (PK-like)"/>
    <property type="match status" value="1"/>
</dbReference>
<dbReference type="GO" id="GO:0005524">
    <property type="term" value="F:ATP binding"/>
    <property type="evidence" value="ECO:0007669"/>
    <property type="project" value="UniProtKB-UniRule"/>
</dbReference>
<dbReference type="Proteomes" id="UP000650467">
    <property type="component" value="Unassembled WGS sequence"/>
</dbReference>
<feature type="compositionally biased region" description="Polar residues" evidence="11">
    <location>
        <begin position="32"/>
        <end position="42"/>
    </location>
</feature>
<evidence type="ECO:0000256" key="5">
    <source>
        <dbReference type="ARBA" id="ARBA00022777"/>
    </source>
</evidence>
<comment type="catalytic activity">
    <reaction evidence="8">
        <text>L-seryl-[protein] + ATP = O-phospho-L-seryl-[protein] + ADP + H(+)</text>
        <dbReference type="Rhea" id="RHEA:17989"/>
        <dbReference type="Rhea" id="RHEA-COMP:9863"/>
        <dbReference type="Rhea" id="RHEA-COMP:11604"/>
        <dbReference type="ChEBI" id="CHEBI:15378"/>
        <dbReference type="ChEBI" id="CHEBI:29999"/>
        <dbReference type="ChEBI" id="CHEBI:30616"/>
        <dbReference type="ChEBI" id="CHEBI:83421"/>
        <dbReference type="ChEBI" id="CHEBI:456216"/>
        <dbReference type="EC" id="2.7.11.25"/>
    </reaction>
</comment>
<gene>
    <name evidence="13" type="ORF">HXX76_009288</name>
</gene>
<keyword evidence="4 10" id="KW-0547">Nucleotide-binding</keyword>
<name>A0A835SXI3_CHLIN</name>
<feature type="repeat" description="ANK" evidence="9">
    <location>
        <begin position="519"/>
        <end position="551"/>
    </location>
</feature>
<evidence type="ECO:0000259" key="12">
    <source>
        <dbReference type="PROSITE" id="PS50011"/>
    </source>
</evidence>
<dbReference type="Pfam" id="PF12796">
    <property type="entry name" value="Ank_2"/>
    <property type="match status" value="1"/>
</dbReference>
<dbReference type="PROSITE" id="PS50088">
    <property type="entry name" value="ANK_REPEAT"/>
    <property type="match status" value="2"/>
</dbReference>
<evidence type="ECO:0000313" key="13">
    <source>
        <dbReference type="EMBL" id="KAG2431793.1"/>
    </source>
</evidence>
<evidence type="ECO:0000256" key="2">
    <source>
        <dbReference type="ARBA" id="ARBA00012406"/>
    </source>
</evidence>
<dbReference type="PROSITE" id="PS50297">
    <property type="entry name" value="ANK_REP_REGION"/>
    <property type="match status" value="2"/>
</dbReference>
<keyword evidence="9" id="KW-0040">ANK repeat</keyword>
<dbReference type="Gene3D" id="3.30.200.20">
    <property type="entry name" value="Phosphorylase Kinase, domain 1"/>
    <property type="match status" value="1"/>
</dbReference>
<feature type="compositionally biased region" description="Gly residues" evidence="11">
    <location>
        <begin position="1215"/>
        <end position="1234"/>
    </location>
</feature>
<feature type="compositionally biased region" description="Pro residues" evidence="11">
    <location>
        <begin position="172"/>
        <end position="183"/>
    </location>
</feature>
<feature type="region of interest" description="Disordered" evidence="11">
    <location>
        <begin position="788"/>
        <end position="886"/>
    </location>
</feature>
<dbReference type="SUPFAM" id="SSF48403">
    <property type="entry name" value="Ankyrin repeat"/>
    <property type="match status" value="1"/>
</dbReference>
<dbReference type="EC" id="2.7.11.25" evidence="2"/>
<keyword evidence="3" id="KW-0808">Transferase</keyword>
<feature type="compositionally biased region" description="Gly residues" evidence="11">
    <location>
        <begin position="996"/>
        <end position="1007"/>
    </location>
</feature>
<feature type="compositionally biased region" description="Low complexity" evidence="11">
    <location>
        <begin position="458"/>
        <end position="479"/>
    </location>
</feature>
<feature type="region of interest" description="Disordered" evidence="11">
    <location>
        <begin position="1"/>
        <end position="53"/>
    </location>
</feature>
<feature type="compositionally biased region" description="Pro residues" evidence="11">
    <location>
        <begin position="792"/>
        <end position="811"/>
    </location>
</feature>
<feature type="compositionally biased region" description="Polar residues" evidence="11">
    <location>
        <begin position="1076"/>
        <end position="1091"/>
    </location>
</feature>
<feature type="compositionally biased region" description="Low complexity" evidence="11">
    <location>
        <begin position="393"/>
        <end position="403"/>
    </location>
</feature>
<comment type="catalytic activity">
    <reaction evidence="7">
        <text>L-threonyl-[protein] + ATP = O-phospho-L-threonyl-[protein] + ADP + H(+)</text>
        <dbReference type="Rhea" id="RHEA:46608"/>
        <dbReference type="Rhea" id="RHEA-COMP:11060"/>
        <dbReference type="Rhea" id="RHEA-COMP:11605"/>
        <dbReference type="ChEBI" id="CHEBI:15378"/>
        <dbReference type="ChEBI" id="CHEBI:30013"/>
        <dbReference type="ChEBI" id="CHEBI:30616"/>
        <dbReference type="ChEBI" id="CHEBI:61977"/>
        <dbReference type="ChEBI" id="CHEBI:456216"/>
        <dbReference type="EC" id="2.7.11.25"/>
    </reaction>
</comment>
<feature type="compositionally biased region" description="Gly residues" evidence="11">
    <location>
        <begin position="1162"/>
        <end position="1171"/>
    </location>
</feature>
<dbReference type="Gene3D" id="1.10.510.10">
    <property type="entry name" value="Transferase(Phosphotransferase) domain 1"/>
    <property type="match status" value="1"/>
</dbReference>
<feature type="region of interest" description="Disordered" evidence="11">
    <location>
        <begin position="115"/>
        <end position="188"/>
    </location>
</feature>
<keyword evidence="5" id="KW-0418">Kinase</keyword>
<dbReference type="InterPro" id="IPR036770">
    <property type="entry name" value="Ankyrin_rpt-contain_sf"/>
</dbReference>
<feature type="compositionally biased region" description="Low complexity" evidence="11">
    <location>
        <begin position="934"/>
        <end position="950"/>
    </location>
</feature>
<dbReference type="PANTHER" id="PTHR48016:SF56">
    <property type="entry name" value="MAPKK KINASE"/>
    <property type="match status" value="1"/>
</dbReference>
<dbReference type="SMART" id="SM00248">
    <property type="entry name" value="ANK"/>
    <property type="match status" value="3"/>
</dbReference>
<sequence>MAELTEGDGRGLTKIKISGASPASSPGRRRATSSLVSGNTLHPLSPRTVSILDHPGSASAAGLSVTGSGLGSSLRPATTSGGGAAVLLSGTSSSRTLGGALEEAAAGVQRLVSPTDAAGMGSGGVSTPPRKVTSAPDSQSMQARAACAQLRGSNPWRPSAGGGADMLAGLMPTPPSQPPPAASPPRASLMAANGGMVSAAAAAATSAANAVALGSSPGRGGGLPPAAPSPPQQLVPIPPMPFGASPLGLHVNSSPPPHGLPPAGPGQAAMLAAGGGSGRERRNSASSTDSPGVYDSPMGGPAPPNLASLRVATMGRTGSPLSPQPSTPGSTSGPGGAGAGSLPHTPTTGCSSLKPRPPGEAPLASRASRKFSHLANGPASGAVGSGPGGGAAGTPLSSGPASARHLHLHTGSGIPEEFLTTQRSNSIGGGGGGGLTATHSFAANLLYNNFMAGNGSQPGTPVSSSRPGSGRNSSARSRPVAVLVDAVRTKDDDKLREAIEALRGPQGNILGLNDRHHVTCRTPLHEAAMSNCTSMVALLLAAGAEPNIPHPTQGPPLLHCAAFGEVDTMQLLLLEGADVNAGDVEHQTALHFACVGGHVDAARMLIKFGADVRARNEDGLAPFDLAQPEMLRLVLAGDAVPSPDRRPGSSASTSRPTSRSAAPTADRGLGGAEGTPPSASGGGGGGGGSRRSLGGRPPLGSTGGGMPSSPGTVPLDLASLTAAAAAVHGAALAAAGGGGGSLNNSMRPAPPVVDMLGAAAVASGAGGGSGPRSRRNSGNFTAAVMAAAALPSGPPPPPPSHPMHSPPPPGQSPLRHPGELAPAGSGTLTSAAATPAGAGAANGGGGGGGAAGGGGGAPASPLMSDGETVPPASPPTLTLPGGVRRQLSRGAGLGDILHAFQQDDADIVKKSQPPDAAAHVTSAQGHGHPPLPPSSSHHPPGIPAGPSAAAAKFKDTPPRAPSGGGAPAAAAAPTAAVGFMPSAAAFAAFAGKPAPAGGGGGGSGGGAKGKDDKEEPQQPLLPFAMPETSMIRFGFPLQVHAAEDAASAGGGSDGGAADADGRRRSSGDGSGTASRQPSAAQPMPSFSAQSRVTAAPSFMSFGSVTAAAPPPPPPAAGGAAAVGFQPPTVTVPSAAGGSIGFSALGFMPVPTTGFTPRISNSGAGGPTGGPGSRVSTSGDDFGGPTPPLVRDSSPVRERGGGAAAAGSNGAAAGAAAGGGGAAGGSGGGGGGGAAAGSHGSSASGVGASGRFMPTRTSQLAAQALKRMSNTNVSTDAIEVRAAAMFRQSTEMTAGELAWTRGELLGEGAYGKVYAGLNQGTGELMAVKVLQLLSKHGNKEAVFAQLESLEHEMSLYKKLKHKHVVGYIDARFDTKTSAFYIFLEYVPGGSIASMLNRFGRFSEDLVRNYTRQLLMGLEYLHGCKIVHRDLKGGNALVSRDGIVKLADFGASKAYRDHTITDCMKSVRGSVFWMAPEVIRGTGYGRRADIWSLGCTVIEMLTGAHPWPHLDNQWTAMFTIAKTEEGPPRPKGIGEEAKRFLDKCLQFDPAKRPTAAELLQDPFVARVGAGAAAAGNNNEDRLQHSF</sequence>
<evidence type="ECO:0000256" key="9">
    <source>
        <dbReference type="PROSITE-ProRule" id="PRU00023"/>
    </source>
</evidence>
<dbReference type="PROSITE" id="PS00107">
    <property type="entry name" value="PROTEIN_KINASE_ATP"/>
    <property type="match status" value="1"/>
</dbReference>
<evidence type="ECO:0000256" key="6">
    <source>
        <dbReference type="ARBA" id="ARBA00022840"/>
    </source>
</evidence>
<evidence type="ECO:0000313" key="14">
    <source>
        <dbReference type="Proteomes" id="UP000650467"/>
    </source>
</evidence>
<feature type="compositionally biased region" description="Low complexity" evidence="11">
    <location>
        <begin position="821"/>
        <end position="839"/>
    </location>
</feature>
<feature type="compositionally biased region" description="Gly residues" evidence="11">
    <location>
        <begin position="383"/>
        <end position="392"/>
    </location>
</feature>
<feature type="region of interest" description="Disordered" evidence="11">
    <location>
        <begin position="457"/>
        <end position="479"/>
    </location>
</feature>
<dbReference type="CDD" id="cd06606">
    <property type="entry name" value="STKc_MAPKKK"/>
    <property type="match status" value="1"/>
</dbReference>
<feature type="binding site" evidence="10">
    <location>
        <position position="1327"/>
    </location>
    <ligand>
        <name>ATP</name>
        <dbReference type="ChEBI" id="CHEBI:30616"/>
    </ligand>
</feature>
<feature type="region of interest" description="Disordered" evidence="11">
    <location>
        <begin position="638"/>
        <end position="712"/>
    </location>
</feature>
<feature type="region of interest" description="Disordered" evidence="11">
    <location>
        <begin position="1044"/>
        <end position="1091"/>
    </location>
</feature>
<feature type="domain" description="Protein kinase" evidence="12">
    <location>
        <begin position="1298"/>
        <end position="1562"/>
    </location>
</feature>
<feature type="region of interest" description="Disordered" evidence="11">
    <location>
        <begin position="996"/>
        <end position="1019"/>
    </location>
</feature>
<reference evidence="13" key="1">
    <citation type="journal article" date="2020" name="bioRxiv">
        <title>Comparative genomics of Chlamydomonas.</title>
        <authorList>
            <person name="Craig R.J."/>
            <person name="Hasan A.R."/>
            <person name="Ness R.W."/>
            <person name="Keightley P.D."/>
        </authorList>
    </citation>
    <scope>NUCLEOTIDE SEQUENCE</scope>
    <source>
        <strain evidence="13">SAG 7.73</strain>
    </source>
</reference>
<evidence type="ECO:0000256" key="10">
    <source>
        <dbReference type="PROSITE-ProRule" id="PRU10141"/>
    </source>
</evidence>
<feature type="compositionally biased region" description="Low complexity" evidence="11">
    <location>
        <begin position="1204"/>
        <end position="1214"/>
    </location>
</feature>
<feature type="compositionally biased region" description="Pro residues" evidence="11">
    <location>
        <begin position="225"/>
        <end position="241"/>
    </location>
</feature>
<dbReference type="PROSITE" id="PS50011">
    <property type="entry name" value="PROTEIN_KINASE_DOM"/>
    <property type="match status" value="1"/>
</dbReference>
<evidence type="ECO:0000256" key="8">
    <source>
        <dbReference type="ARBA" id="ARBA00048329"/>
    </source>
</evidence>
<feature type="compositionally biased region" description="Gly residues" evidence="11">
    <location>
        <begin position="680"/>
        <end position="689"/>
    </location>
</feature>
<feature type="compositionally biased region" description="Pro residues" evidence="11">
    <location>
        <begin position="254"/>
        <end position="264"/>
    </location>
</feature>
<dbReference type="OrthoDB" id="266718at2759"/>
<dbReference type="InterPro" id="IPR000719">
    <property type="entry name" value="Prot_kinase_dom"/>
</dbReference>
<feature type="compositionally biased region" description="Low complexity" evidence="11">
    <location>
        <begin position="690"/>
        <end position="700"/>
    </location>
</feature>
<proteinExistence type="inferred from homology"/>
<evidence type="ECO:0000256" key="11">
    <source>
        <dbReference type="SAM" id="MobiDB-lite"/>
    </source>
</evidence>
<dbReference type="InterPro" id="IPR002110">
    <property type="entry name" value="Ankyrin_rpt"/>
</dbReference>
<dbReference type="FunFam" id="1.10.510.10:FF:000716">
    <property type="entry name" value="Protein kinase byr2-like"/>
    <property type="match status" value="1"/>
</dbReference>
<comment type="caution">
    <text evidence="13">The sequence shown here is derived from an EMBL/GenBank/DDBJ whole genome shotgun (WGS) entry which is preliminary data.</text>
</comment>
<dbReference type="PANTHER" id="PTHR48016">
    <property type="entry name" value="MAP KINASE KINASE KINASE SSK2-RELATED-RELATED"/>
    <property type="match status" value="1"/>
</dbReference>